<dbReference type="InterPro" id="IPR012337">
    <property type="entry name" value="RNaseH-like_sf"/>
</dbReference>
<feature type="region of interest" description="Disordered" evidence="3">
    <location>
        <begin position="542"/>
        <end position="612"/>
    </location>
</feature>
<accession>A0A9P1BWK6</accession>
<dbReference type="GO" id="GO:0006139">
    <property type="term" value="P:nucleobase-containing compound metabolic process"/>
    <property type="evidence" value="ECO:0007669"/>
    <property type="project" value="InterPro"/>
</dbReference>
<reference evidence="6 7" key="2">
    <citation type="submission" date="2024-05" db="EMBL/GenBank/DDBJ databases">
        <authorList>
            <person name="Chen Y."/>
            <person name="Shah S."/>
            <person name="Dougan E. K."/>
            <person name="Thang M."/>
            <person name="Chan C."/>
        </authorList>
    </citation>
    <scope>NUCLEOTIDE SEQUENCE [LARGE SCALE GENOMIC DNA]</scope>
</reference>
<dbReference type="InterPro" id="IPR001202">
    <property type="entry name" value="WW_dom"/>
</dbReference>
<organism evidence="5">
    <name type="scientific">Cladocopium goreaui</name>
    <dbReference type="NCBI Taxonomy" id="2562237"/>
    <lineage>
        <taxon>Eukaryota</taxon>
        <taxon>Sar</taxon>
        <taxon>Alveolata</taxon>
        <taxon>Dinophyceae</taxon>
        <taxon>Suessiales</taxon>
        <taxon>Symbiodiniaceae</taxon>
        <taxon>Cladocopium</taxon>
    </lineage>
</organism>
<keyword evidence="1" id="KW-0540">Nuclease</keyword>
<dbReference type="InterPro" id="IPR051132">
    <property type="entry name" value="3-5_Exonuclease_domain"/>
</dbReference>
<dbReference type="GO" id="GO:0005634">
    <property type="term" value="C:nucleus"/>
    <property type="evidence" value="ECO:0007669"/>
    <property type="project" value="TreeGrafter"/>
</dbReference>
<dbReference type="InterPro" id="IPR002562">
    <property type="entry name" value="3'-5'_exonuclease_dom"/>
</dbReference>
<dbReference type="CDD" id="cd00201">
    <property type="entry name" value="WW"/>
    <property type="match status" value="2"/>
</dbReference>
<dbReference type="SMART" id="SM00451">
    <property type="entry name" value="ZnF_U1"/>
    <property type="match status" value="3"/>
</dbReference>
<dbReference type="CDD" id="cd06141">
    <property type="entry name" value="WRN_exo"/>
    <property type="match status" value="1"/>
</dbReference>
<evidence type="ECO:0000313" key="6">
    <source>
        <dbReference type="EMBL" id="CAL4768177.1"/>
    </source>
</evidence>
<keyword evidence="6" id="KW-0067">ATP-binding</keyword>
<keyword evidence="7" id="KW-1185">Reference proteome</keyword>
<dbReference type="PROSITE" id="PS01159">
    <property type="entry name" value="WW_DOMAIN_1"/>
    <property type="match status" value="1"/>
</dbReference>
<dbReference type="InterPro" id="IPR013087">
    <property type="entry name" value="Znf_C2H2_type"/>
</dbReference>
<dbReference type="SUPFAM" id="SSF53098">
    <property type="entry name" value="Ribonuclease H-like"/>
    <property type="match status" value="1"/>
</dbReference>
<feature type="domain" description="WW" evidence="4">
    <location>
        <begin position="679"/>
        <end position="713"/>
    </location>
</feature>
<dbReference type="PANTHER" id="PTHR13620:SF104">
    <property type="entry name" value="EXONUCLEASE 3'-5' DOMAIN-CONTAINING PROTEIN 2"/>
    <property type="match status" value="1"/>
</dbReference>
<protein>
    <submittedName>
        <fullName evidence="6">Bifunctional 3'-5' exonuclease/ATP-dependent helicase WRN (Focus-forming activity 1) (FFA-1) (Werner syndrome protein homolog)</fullName>
    </submittedName>
</protein>
<dbReference type="InterPro" id="IPR003604">
    <property type="entry name" value="Matrin/U1-like-C_Znf_C2H2"/>
</dbReference>
<keyword evidence="6" id="KW-0347">Helicase</keyword>
<feature type="compositionally biased region" description="Polar residues" evidence="3">
    <location>
        <begin position="639"/>
        <end position="655"/>
    </location>
</feature>
<dbReference type="Gene3D" id="2.20.70.10">
    <property type="match status" value="3"/>
</dbReference>
<dbReference type="SUPFAM" id="SSF57667">
    <property type="entry name" value="beta-beta-alpha zinc fingers"/>
    <property type="match status" value="1"/>
</dbReference>
<feature type="domain" description="WW" evidence="4">
    <location>
        <begin position="601"/>
        <end position="634"/>
    </location>
</feature>
<dbReference type="GO" id="GO:0008408">
    <property type="term" value="F:3'-5' exonuclease activity"/>
    <property type="evidence" value="ECO:0007669"/>
    <property type="project" value="InterPro"/>
</dbReference>
<dbReference type="GO" id="GO:0005737">
    <property type="term" value="C:cytoplasm"/>
    <property type="evidence" value="ECO:0007669"/>
    <property type="project" value="TreeGrafter"/>
</dbReference>
<dbReference type="SUPFAM" id="SSF51045">
    <property type="entry name" value="WW domain"/>
    <property type="match status" value="3"/>
</dbReference>
<evidence type="ECO:0000313" key="7">
    <source>
        <dbReference type="Proteomes" id="UP001152797"/>
    </source>
</evidence>
<proteinExistence type="predicted"/>
<dbReference type="PANTHER" id="PTHR13620">
    <property type="entry name" value="3-5 EXONUCLEASE"/>
    <property type="match status" value="1"/>
</dbReference>
<feature type="compositionally biased region" description="Low complexity" evidence="3">
    <location>
        <begin position="483"/>
        <end position="509"/>
    </location>
</feature>
<sequence>MWVEAKVCVLGRSNVGKSGCQVFPDQRAGPWQGEGGAFPEYGSVLMRLPDRRKFLAVPGLLPRGSGEADYDCYEGQAIVVDLAEIDGRGESFEGAKWLESKFRNRQPIGWDLEWPPDRTKDSNNPIALMQFADHETVLLIRTHRTERWLPNVVKQVLSSETCVKICVGWDGADKKKMKSSFELEPAGLLDLANLASQKGLRERGLKALAEHFGLKMKKETRVARSDWATFQLSKEQIAYAAEDAYFTYLLKDKLEALNDVEDESVNLAVEGQLALRPGWAEAGIVRRHDGLHCELCGQGPMNTHENVLSHLRGNNHDKKTKARQGFGPEGKHVLTEEEETNGIYAGDGTNGAEVGEFKCRLCEDVQLRNVQSIKDHMKSKKHQKALGLAPDAEVSSPSKDPFERLWNLPDYVELNEEYKELLCTLCSAKAATVSAMYQHLHGERHRKKALTQKVEDVIWIKERNQLEYTTSGRPVRRKGSAQAAAATTKMTKTTTKATATAEKATSKETATPLPAGWAMSWDDTSKSYYYWPVLDKSKTQWQHPAETVPATKAPAAETPKKTSASVEQSTAGTAGMAPPASTAGTAGTAGMASPASTASNGNVDDEWEEHETDDGHKFYYNLKTKTSHWLQEHAEQQPDAGNSNNKPTGTSNGYAQQADGKDSFPNCNGHDDGRGVPTNRLPPGWREVVEEKSGRVFYWDGEGQTSSWTRPVYYHQEWKRRLASEGAYWILRGSLDHAPMSFWESDPAWSRRQDEEGNIYWSSQEHQIRFFEDEAASACSSTNTQGFVA</sequence>
<dbReference type="OrthoDB" id="1920326at2759"/>
<dbReference type="EMBL" id="CAMXCT020000591">
    <property type="protein sequence ID" value="CAL1134240.1"/>
    <property type="molecule type" value="Genomic_DNA"/>
</dbReference>
<evidence type="ECO:0000313" key="5">
    <source>
        <dbReference type="EMBL" id="CAI3980865.1"/>
    </source>
</evidence>
<evidence type="ECO:0000256" key="1">
    <source>
        <dbReference type="ARBA" id="ARBA00022722"/>
    </source>
</evidence>
<dbReference type="InterPro" id="IPR036397">
    <property type="entry name" value="RNaseH_sf"/>
</dbReference>
<dbReference type="PROSITE" id="PS50020">
    <property type="entry name" value="WW_DOMAIN_2"/>
    <property type="match status" value="3"/>
</dbReference>
<keyword evidence="6" id="KW-0547">Nucleotide-binding</keyword>
<dbReference type="GO" id="GO:0003676">
    <property type="term" value="F:nucleic acid binding"/>
    <property type="evidence" value="ECO:0007669"/>
    <property type="project" value="InterPro"/>
</dbReference>
<evidence type="ECO:0000256" key="3">
    <source>
        <dbReference type="SAM" id="MobiDB-lite"/>
    </source>
</evidence>
<feature type="region of interest" description="Disordered" evidence="3">
    <location>
        <begin position="470"/>
        <end position="509"/>
    </location>
</feature>
<dbReference type="InterPro" id="IPR036020">
    <property type="entry name" value="WW_dom_sf"/>
</dbReference>
<gene>
    <name evidence="5" type="ORF">C1SCF055_LOCUS8713</name>
</gene>
<evidence type="ECO:0000259" key="4">
    <source>
        <dbReference type="PROSITE" id="PS50020"/>
    </source>
</evidence>
<keyword evidence="2" id="KW-0378">Hydrolase</keyword>
<dbReference type="EMBL" id="CAMXCT010000591">
    <property type="protein sequence ID" value="CAI3980865.1"/>
    <property type="molecule type" value="Genomic_DNA"/>
</dbReference>
<dbReference type="InterPro" id="IPR036236">
    <property type="entry name" value="Znf_C2H2_sf"/>
</dbReference>
<name>A0A9P1BWK6_9DINO</name>
<dbReference type="GO" id="GO:0008270">
    <property type="term" value="F:zinc ion binding"/>
    <property type="evidence" value="ECO:0007669"/>
    <property type="project" value="InterPro"/>
</dbReference>
<evidence type="ECO:0000256" key="2">
    <source>
        <dbReference type="ARBA" id="ARBA00022801"/>
    </source>
</evidence>
<keyword evidence="6" id="KW-0269">Exonuclease</keyword>
<dbReference type="SMART" id="SM00355">
    <property type="entry name" value="ZnF_C2H2"/>
    <property type="match status" value="3"/>
</dbReference>
<feature type="domain" description="WW" evidence="4">
    <location>
        <begin position="511"/>
        <end position="546"/>
    </location>
</feature>
<feature type="region of interest" description="Disordered" evidence="3">
    <location>
        <begin position="634"/>
        <end position="683"/>
    </location>
</feature>
<dbReference type="Gene3D" id="3.30.420.10">
    <property type="entry name" value="Ribonuclease H-like superfamily/Ribonuclease H"/>
    <property type="match status" value="1"/>
</dbReference>
<feature type="compositionally biased region" description="Low complexity" evidence="3">
    <location>
        <begin position="569"/>
        <end position="599"/>
    </location>
</feature>
<dbReference type="Pfam" id="PF01612">
    <property type="entry name" value="DNA_pol_A_exo1"/>
    <property type="match status" value="1"/>
</dbReference>
<dbReference type="SMART" id="SM00474">
    <property type="entry name" value="35EXOc"/>
    <property type="match status" value="1"/>
</dbReference>
<reference evidence="5" key="1">
    <citation type="submission" date="2022-10" db="EMBL/GenBank/DDBJ databases">
        <authorList>
            <person name="Chen Y."/>
            <person name="Dougan E. K."/>
            <person name="Chan C."/>
            <person name="Rhodes N."/>
            <person name="Thang M."/>
        </authorList>
    </citation>
    <scope>NUCLEOTIDE SEQUENCE</scope>
</reference>
<dbReference type="EMBL" id="CAMXCT030000591">
    <property type="protein sequence ID" value="CAL4768177.1"/>
    <property type="molecule type" value="Genomic_DNA"/>
</dbReference>
<dbReference type="Proteomes" id="UP001152797">
    <property type="component" value="Unassembled WGS sequence"/>
</dbReference>
<dbReference type="AlphaFoldDB" id="A0A9P1BWK6"/>
<dbReference type="GO" id="GO:0004386">
    <property type="term" value="F:helicase activity"/>
    <property type="evidence" value="ECO:0007669"/>
    <property type="project" value="UniProtKB-KW"/>
</dbReference>
<feature type="compositionally biased region" description="Low complexity" evidence="3">
    <location>
        <begin position="544"/>
        <end position="557"/>
    </location>
</feature>
<comment type="caution">
    <text evidence="5">The sequence shown here is derived from an EMBL/GenBank/DDBJ whole genome shotgun (WGS) entry which is preliminary data.</text>
</comment>
<dbReference type="SMART" id="SM00456">
    <property type="entry name" value="WW"/>
    <property type="match status" value="3"/>
</dbReference>
<dbReference type="Pfam" id="PF00397">
    <property type="entry name" value="WW"/>
    <property type="match status" value="2"/>
</dbReference>
<feature type="compositionally biased region" description="Acidic residues" evidence="3">
    <location>
        <begin position="603"/>
        <end position="612"/>
    </location>
</feature>